<dbReference type="OrthoDB" id="1934880at2759"/>
<dbReference type="GO" id="GO:0048544">
    <property type="term" value="P:recognition of pollen"/>
    <property type="evidence" value="ECO:0007669"/>
    <property type="project" value="InterPro"/>
</dbReference>
<evidence type="ECO:0000256" key="16">
    <source>
        <dbReference type="ARBA" id="ARBA00023180"/>
    </source>
</evidence>
<dbReference type="CDD" id="cd14066">
    <property type="entry name" value="STKc_IRAK"/>
    <property type="match status" value="1"/>
</dbReference>
<keyword evidence="7" id="KW-0732">Signal</keyword>
<evidence type="ECO:0000256" key="18">
    <source>
        <dbReference type="ARBA" id="ARBA00048679"/>
    </source>
</evidence>
<dbReference type="InterPro" id="IPR008271">
    <property type="entry name" value="Ser/Thr_kinase_AS"/>
</dbReference>
<keyword evidence="3 19" id="KW-0723">Serine/threonine-protein kinase</keyword>
<dbReference type="GO" id="GO:0005524">
    <property type="term" value="F:ATP binding"/>
    <property type="evidence" value="ECO:0007669"/>
    <property type="project" value="UniProtKB-KW"/>
</dbReference>
<comment type="caution">
    <text evidence="20">Lacks conserved residue(s) required for the propagation of feature annotation.</text>
</comment>
<keyword evidence="9 19" id="KW-0547">Nucleotide-binding</keyword>
<dbReference type="InterPro" id="IPR000858">
    <property type="entry name" value="S_locus_glycoprot_dom"/>
</dbReference>
<evidence type="ECO:0000256" key="12">
    <source>
        <dbReference type="ARBA" id="ARBA00022989"/>
    </source>
</evidence>
<evidence type="ECO:0000256" key="9">
    <source>
        <dbReference type="ARBA" id="ARBA00022741"/>
    </source>
</evidence>
<organism evidence="26 27">
    <name type="scientific">Carnegiea gigantea</name>
    <dbReference type="NCBI Taxonomy" id="171969"/>
    <lineage>
        <taxon>Eukaryota</taxon>
        <taxon>Viridiplantae</taxon>
        <taxon>Streptophyta</taxon>
        <taxon>Embryophyta</taxon>
        <taxon>Tracheophyta</taxon>
        <taxon>Spermatophyta</taxon>
        <taxon>Magnoliopsida</taxon>
        <taxon>eudicotyledons</taxon>
        <taxon>Gunneridae</taxon>
        <taxon>Pentapetalae</taxon>
        <taxon>Caryophyllales</taxon>
        <taxon>Cactineae</taxon>
        <taxon>Cactaceae</taxon>
        <taxon>Cactoideae</taxon>
        <taxon>Echinocereeae</taxon>
        <taxon>Carnegiea</taxon>
    </lineage>
</organism>
<evidence type="ECO:0000259" key="25">
    <source>
        <dbReference type="PROSITE" id="PS50948"/>
    </source>
</evidence>
<dbReference type="FunFam" id="3.30.200.20:FF:000330">
    <property type="entry name" value="G-type lectin S-receptor-like serine/threonine-protein kinase At4g03230"/>
    <property type="match status" value="1"/>
</dbReference>
<feature type="transmembrane region" description="Helical" evidence="21">
    <location>
        <begin position="224"/>
        <end position="243"/>
    </location>
</feature>
<feature type="transmembrane region" description="Helical" evidence="21">
    <location>
        <begin position="12"/>
        <end position="33"/>
    </location>
</feature>
<evidence type="ECO:0000256" key="15">
    <source>
        <dbReference type="ARBA" id="ARBA00023170"/>
    </source>
</evidence>
<dbReference type="CDD" id="cd01098">
    <property type="entry name" value="PAN_AP_plant"/>
    <property type="match status" value="1"/>
</dbReference>
<evidence type="ECO:0000256" key="7">
    <source>
        <dbReference type="ARBA" id="ARBA00022729"/>
    </source>
</evidence>
<dbReference type="GO" id="GO:0005886">
    <property type="term" value="C:plasma membrane"/>
    <property type="evidence" value="ECO:0007669"/>
    <property type="project" value="UniProtKB-SubCell"/>
</dbReference>
<dbReference type="Pfam" id="PF07714">
    <property type="entry name" value="PK_Tyr_Ser-Thr"/>
    <property type="match status" value="1"/>
</dbReference>
<feature type="domain" description="Bulb-type lectin" evidence="24">
    <location>
        <begin position="33"/>
        <end position="154"/>
    </location>
</feature>
<dbReference type="Pfam" id="PF08276">
    <property type="entry name" value="PAN_2"/>
    <property type="match status" value="1"/>
</dbReference>
<protein>
    <recommendedName>
        <fullName evidence="19">Receptor-like serine/threonine-protein kinase</fullName>
        <ecNumber evidence="19">2.7.11.1</ecNumber>
    </recommendedName>
</protein>
<evidence type="ECO:0000256" key="20">
    <source>
        <dbReference type="PROSITE-ProRule" id="PRU00076"/>
    </source>
</evidence>
<gene>
    <name evidence="26" type="ORF">Cgig2_027777</name>
</gene>
<evidence type="ECO:0000256" key="3">
    <source>
        <dbReference type="ARBA" id="ARBA00022527"/>
    </source>
</evidence>
<dbReference type="FunFam" id="1.10.510.10:FF:000060">
    <property type="entry name" value="G-type lectin S-receptor-like serine/threonine-protein kinase"/>
    <property type="match status" value="1"/>
</dbReference>
<feature type="domain" description="Protein kinase" evidence="22">
    <location>
        <begin position="515"/>
        <end position="765"/>
    </location>
</feature>
<evidence type="ECO:0000256" key="5">
    <source>
        <dbReference type="ARBA" id="ARBA00022679"/>
    </source>
</evidence>
<dbReference type="SMART" id="SM00108">
    <property type="entry name" value="B_lectin"/>
    <property type="match status" value="1"/>
</dbReference>
<keyword evidence="11 19" id="KW-0067">ATP-binding</keyword>
<dbReference type="SUPFAM" id="SSF51110">
    <property type="entry name" value="alpha-D-mannose-specific plant lectins"/>
    <property type="match status" value="1"/>
</dbReference>
<dbReference type="FunFam" id="2.90.10.10:FF:000005">
    <property type="entry name" value="G-type lectin S-receptor-like serine/threonine-protein kinase"/>
    <property type="match status" value="1"/>
</dbReference>
<dbReference type="PROSITE" id="PS50948">
    <property type="entry name" value="PAN"/>
    <property type="match status" value="1"/>
</dbReference>
<dbReference type="CDD" id="cd00028">
    <property type="entry name" value="B_lectin"/>
    <property type="match status" value="1"/>
</dbReference>
<evidence type="ECO:0000259" key="23">
    <source>
        <dbReference type="PROSITE" id="PS50026"/>
    </source>
</evidence>
<name>A0A9Q1JNN2_9CARY</name>
<dbReference type="InterPro" id="IPR001245">
    <property type="entry name" value="Ser-Thr/Tyr_kinase_cat_dom"/>
</dbReference>
<comment type="similarity">
    <text evidence="19">Belongs to the protein kinase superfamily. Ser/Thr protein kinase family.</text>
</comment>
<dbReference type="Pfam" id="PF00954">
    <property type="entry name" value="S_locus_glycop"/>
    <property type="match status" value="1"/>
</dbReference>
<evidence type="ECO:0000256" key="11">
    <source>
        <dbReference type="ARBA" id="ARBA00022840"/>
    </source>
</evidence>
<accession>A0A9Q1JNN2</accession>
<dbReference type="Gene3D" id="1.10.510.10">
    <property type="entry name" value="Transferase(Phosphotransferase) domain 1"/>
    <property type="match status" value="1"/>
</dbReference>
<dbReference type="SMART" id="SM00473">
    <property type="entry name" value="PAN_AP"/>
    <property type="match status" value="1"/>
</dbReference>
<feature type="domain" description="Apple" evidence="25">
    <location>
        <begin position="335"/>
        <end position="416"/>
    </location>
</feature>
<dbReference type="SMART" id="SM00220">
    <property type="entry name" value="S_TKc"/>
    <property type="match status" value="1"/>
</dbReference>
<dbReference type="GO" id="GO:0030246">
    <property type="term" value="F:carbohydrate binding"/>
    <property type="evidence" value="ECO:0007669"/>
    <property type="project" value="UniProtKB-KW"/>
</dbReference>
<comment type="catalytic activity">
    <reaction evidence="17 19">
        <text>L-threonyl-[protein] + ATP = O-phospho-L-threonyl-[protein] + ADP + H(+)</text>
        <dbReference type="Rhea" id="RHEA:46608"/>
        <dbReference type="Rhea" id="RHEA-COMP:11060"/>
        <dbReference type="Rhea" id="RHEA-COMP:11605"/>
        <dbReference type="ChEBI" id="CHEBI:15378"/>
        <dbReference type="ChEBI" id="CHEBI:30013"/>
        <dbReference type="ChEBI" id="CHEBI:30616"/>
        <dbReference type="ChEBI" id="CHEBI:61977"/>
        <dbReference type="ChEBI" id="CHEBI:456216"/>
        <dbReference type="EC" id="2.7.11.1"/>
    </reaction>
</comment>
<evidence type="ECO:0000259" key="24">
    <source>
        <dbReference type="PROSITE" id="PS50927"/>
    </source>
</evidence>
<evidence type="ECO:0000256" key="14">
    <source>
        <dbReference type="ARBA" id="ARBA00023157"/>
    </source>
</evidence>
<dbReference type="InterPro" id="IPR000742">
    <property type="entry name" value="EGF"/>
</dbReference>
<evidence type="ECO:0000256" key="2">
    <source>
        <dbReference type="ARBA" id="ARBA00022475"/>
    </source>
</evidence>
<dbReference type="PROSITE" id="PS00108">
    <property type="entry name" value="PROTEIN_KINASE_ST"/>
    <property type="match status" value="1"/>
</dbReference>
<keyword evidence="4 20" id="KW-0245">EGF-like domain</keyword>
<dbReference type="PROSITE" id="PS50026">
    <property type="entry name" value="EGF_3"/>
    <property type="match status" value="1"/>
</dbReference>
<dbReference type="EC" id="2.7.11.1" evidence="19"/>
<dbReference type="EMBL" id="JAKOGI010001018">
    <property type="protein sequence ID" value="KAJ8428361.1"/>
    <property type="molecule type" value="Genomic_DNA"/>
</dbReference>
<evidence type="ECO:0000259" key="22">
    <source>
        <dbReference type="PROSITE" id="PS50011"/>
    </source>
</evidence>
<dbReference type="PANTHER" id="PTHR27002:SF932">
    <property type="entry name" value="RECEPTOR-LIKE SERINE_THREONINE-PROTEIN KINASE"/>
    <property type="match status" value="1"/>
</dbReference>
<feature type="transmembrane region" description="Helical" evidence="21">
    <location>
        <begin position="430"/>
        <end position="451"/>
    </location>
</feature>
<keyword evidence="27" id="KW-1185">Reference proteome</keyword>
<evidence type="ECO:0000256" key="10">
    <source>
        <dbReference type="ARBA" id="ARBA00022777"/>
    </source>
</evidence>
<dbReference type="PIRSF" id="PIRSF000641">
    <property type="entry name" value="SRK"/>
    <property type="match status" value="1"/>
</dbReference>
<proteinExistence type="inferred from homology"/>
<keyword evidence="5 19" id="KW-0808">Transferase</keyword>
<evidence type="ECO:0000256" key="4">
    <source>
        <dbReference type="ARBA" id="ARBA00022536"/>
    </source>
</evidence>
<keyword evidence="10 19" id="KW-0418">Kinase</keyword>
<dbReference type="InterPro" id="IPR003609">
    <property type="entry name" value="Pan_app"/>
</dbReference>
<keyword evidence="12 21" id="KW-1133">Transmembrane helix</keyword>
<reference evidence="26" key="1">
    <citation type="submission" date="2022-04" db="EMBL/GenBank/DDBJ databases">
        <title>Carnegiea gigantea Genome sequencing and assembly v2.</title>
        <authorList>
            <person name="Copetti D."/>
            <person name="Sanderson M.J."/>
            <person name="Burquez A."/>
            <person name="Wojciechowski M.F."/>
        </authorList>
    </citation>
    <scope>NUCLEOTIDE SEQUENCE</scope>
    <source>
        <strain evidence="26">SGP5-SGP5p</strain>
        <tissue evidence="26">Aerial part</tissue>
    </source>
</reference>
<dbReference type="PANTHER" id="PTHR27002">
    <property type="entry name" value="RECEPTOR-LIKE SERINE/THREONINE-PROTEIN KINASE SD1-8"/>
    <property type="match status" value="1"/>
</dbReference>
<keyword evidence="13 21" id="KW-0472">Membrane</keyword>
<dbReference type="Gene3D" id="3.30.200.20">
    <property type="entry name" value="Phosphorylase Kinase, domain 1"/>
    <property type="match status" value="1"/>
</dbReference>
<dbReference type="Proteomes" id="UP001153076">
    <property type="component" value="Unassembled WGS sequence"/>
</dbReference>
<keyword evidence="15" id="KW-0675">Receptor</keyword>
<comment type="catalytic activity">
    <reaction evidence="18 19">
        <text>L-seryl-[protein] + ATP = O-phospho-L-seryl-[protein] + ADP + H(+)</text>
        <dbReference type="Rhea" id="RHEA:17989"/>
        <dbReference type="Rhea" id="RHEA-COMP:9863"/>
        <dbReference type="Rhea" id="RHEA-COMP:11604"/>
        <dbReference type="ChEBI" id="CHEBI:15378"/>
        <dbReference type="ChEBI" id="CHEBI:29999"/>
        <dbReference type="ChEBI" id="CHEBI:30616"/>
        <dbReference type="ChEBI" id="CHEBI:83421"/>
        <dbReference type="ChEBI" id="CHEBI:456216"/>
        <dbReference type="EC" id="2.7.11.1"/>
    </reaction>
</comment>
<evidence type="ECO:0000256" key="1">
    <source>
        <dbReference type="ARBA" id="ARBA00004251"/>
    </source>
</evidence>
<dbReference type="InterPro" id="IPR000719">
    <property type="entry name" value="Prot_kinase_dom"/>
</dbReference>
<keyword evidence="6 21" id="KW-0812">Transmembrane</keyword>
<dbReference type="PROSITE" id="PS50011">
    <property type="entry name" value="PROTEIN_KINASE_DOM"/>
    <property type="match status" value="1"/>
</dbReference>
<evidence type="ECO:0000256" key="19">
    <source>
        <dbReference type="PIRNR" id="PIRNR000641"/>
    </source>
</evidence>
<dbReference type="AlphaFoldDB" id="A0A9Q1JNN2"/>
<keyword evidence="8" id="KW-0430">Lectin</keyword>
<dbReference type="SUPFAM" id="SSF56112">
    <property type="entry name" value="Protein kinase-like (PK-like)"/>
    <property type="match status" value="1"/>
</dbReference>
<dbReference type="InterPro" id="IPR001480">
    <property type="entry name" value="Bulb-type_lectin_dom"/>
</dbReference>
<evidence type="ECO:0000256" key="8">
    <source>
        <dbReference type="ARBA" id="ARBA00022734"/>
    </source>
</evidence>
<evidence type="ECO:0000313" key="27">
    <source>
        <dbReference type="Proteomes" id="UP001153076"/>
    </source>
</evidence>
<feature type="domain" description="EGF-like" evidence="23">
    <location>
        <begin position="296"/>
        <end position="332"/>
    </location>
</feature>
<keyword evidence="2" id="KW-1003">Cell membrane</keyword>
<keyword evidence="16" id="KW-0325">Glycoprotein</keyword>
<evidence type="ECO:0000256" key="17">
    <source>
        <dbReference type="ARBA" id="ARBA00047899"/>
    </source>
</evidence>
<comment type="caution">
    <text evidence="26">The sequence shown here is derived from an EMBL/GenBank/DDBJ whole genome shotgun (WGS) entry which is preliminary data.</text>
</comment>
<dbReference type="Gene3D" id="2.90.10.10">
    <property type="entry name" value="Bulb-type lectin domain"/>
    <property type="match status" value="1"/>
</dbReference>
<evidence type="ECO:0000256" key="13">
    <source>
        <dbReference type="ARBA" id="ARBA00023136"/>
    </source>
</evidence>
<dbReference type="PROSITE" id="PS50927">
    <property type="entry name" value="BULB_LECTIN"/>
    <property type="match status" value="1"/>
</dbReference>
<keyword evidence="14" id="KW-1015">Disulfide bond</keyword>
<dbReference type="InterPro" id="IPR036426">
    <property type="entry name" value="Bulb-type_lectin_dom_sf"/>
</dbReference>
<comment type="subcellular location">
    <subcellularLocation>
        <location evidence="1">Cell membrane</location>
        <topology evidence="1">Single-pass type I membrane protein</topology>
    </subcellularLocation>
</comment>
<evidence type="ECO:0000256" key="21">
    <source>
        <dbReference type="SAM" id="Phobius"/>
    </source>
</evidence>
<sequence>MGNLCHCKNKPISSFFLIFVPSILFFAFCSYGANTIIQGQVLRDGQTLVSADGSFELGFFSPLNSSLRYVGIWYSNISVQSVVWVANRNAPISHRNGLLTIGNNGDLMVLDGKESLLWSSNTTIPSTNYTAVLHDDGNLEIRGSGSFPGPNLTCWQSFDHPTDTYLPGMRVLVNQRLGETPFFTSWKSNNDPSTGSYSMGVDPRAAPQIVIWEGERRLWRSGHWNGLIFIGVPSMAAFYYYGFKLSNADSLGNMYFTYAPFNNSHTFKFRITWDGYEKSFRWDEGSNKWDVLQWEPANDCDLYNMCGVHGFCNIERNPICDCLQGFEPKKSQLQCERNSSLIGEDGFLKVENVKLPDFADLVGFDKQGCENQCMKNCSCRAYAYVDGIGCMAWADELIDVQQFSQNGNTLFIRIASSNLGKSRNLSGLQIAAIVIGGVTLLCILLFCFWQFRGNMKVLQEKRENNEGLTISLRKSRESSMEISGSTEIVGKGNLVNAPDLSIFSYDLVASATNFFSEENKLGQGGFGPVYKGMLSGGQEIAVKKLSRKSGQGMEEFKTEIMLMAKLQHRNLVRILGCCMHGEEKMLLYEYMPNKSLDRFIFDPSKREELDWRMRLTIIEGIARGLLYLHRDARCRIIHRDLKASNILLDQEMNPKISDFGMAKIFGRDQDQANTNRVVGTYGYMSPEYAMDGFFSEKSDVYSFGVLLLEVISGRRNTSFRFSEHMSLIEYAWKLWSEGRAPELLDSSIATSSPSNEVLRCVHIGLLCVQDSAIYRPIMSQVVLWLESGGIPLPIPKEPTLRYSSFNSFIDIDCKKGVDENIASSNNVTITMMVGR</sequence>
<dbReference type="InterPro" id="IPR011009">
    <property type="entry name" value="Kinase-like_dom_sf"/>
</dbReference>
<evidence type="ECO:0000256" key="6">
    <source>
        <dbReference type="ARBA" id="ARBA00022692"/>
    </source>
</evidence>
<evidence type="ECO:0000313" key="26">
    <source>
        <dbReference type="EMBL" id="KAJ8428361.1"/>
    </source>
</evidence>
<dbReference type="InterPro" id="IPR024171">
    <property type="entry name" value="SRK-like_kinase"/>
</dbReference>
<dbReference type="Pfam" id="PF01453">
    <property type="entry name" value="B_lectin"/>
    <property type="match status" value="1"/>
</dbReference>
<dbReference type="GO" id="GO:0004674">
    <property type="term" value="F:protein serine/threonine kinase activity"/>
    <property type="evidence" value="ECO:0007669"/>
    <property type="project" value="UniProtKB-KW"/>
</dbReference>